<protein>
    <submittedName>
        <fullName evidence="1">Uncharacterized protein</fullName>
    </submittedName>
</protein>
<evidence type="ECO:0000313" key="1">
    <source>
        <dbReference type="EMBL" id="KAE8166118.1"/>
    </source>
</evidence>
<dbReference type="Proteomes" id="UP000326950">
    <property type="component" value="Unassembled WGS sequence"/>
</dbReference>
<dbReference type="OrthoDB" id="2157530at2759"/>
<reference evidence="1 2" key="1">
    <citation type="submission" date="2019-04" db="EMBL/GenBank/DDBJ databases">
        <title>Friends and foes A comparative genomics study of 23 Aspergillus species from section Flavi.</title>
        <authorList>
            <consortium name="DOE Joint Genome Institute"/>
            <person name="Kjaerbolling I."/>
            <person name="Vesth T."/>
            <person name="Frisvad J.C."/>
            <person name="Nybo J.L."/>
            <person name="Theobald S."/>
            <person name="Kildgaard S."/>
            <person name="Isbrandt T."/>
            <person name="Kuo A."/>
            <person name="Sato A."/>
            <person name="Lyhne E.K."/>
            <person name="Kogle M.E."/>
            <person name="Wiebenga A."/>
            <person name="Kun R.S."/>
            <person name="Lubbers R.J."/>
            <person name="Makela M.R."/>
            <person name="Barry K."/>
            <person name="Chovatia M."/>
            <person name="Clum A."/>
            <person name="Daum C."/>
            <person name="Haridas S."/>
            <person name="He G."/>
            <person name="LaButti K."/>
            <person name="Lipzen A."/>
            <person name="Mondo S."/>
            <person name="Riley R."/>
            <person name="Salamov A."/>
            <person name="Simmons B.A."/>
            <person name="Magnuson J.K."/>
            <person name="Henrissat B."/>
            <person name="Mortensen U.H."/>
            <person name="Larsen T.O."/>
            <person name="Devries R.P."/>
            <person name="Grigoriev I.V."/>
            <person name="Machida M."/>
            <person name="Baker S.E."/>
            <person name="Andersen M.R."/>
        </authorList>
    </citation>
    <scope>NUCLEOTIDE SEQUENCE [LARGE SCALE GENOMIC DNA]</scope>
    <source>
        <strain evidence="1 2">CBS 117626</strain>
    </source>
</reference>
<dbReference type="Pfam" id="PF26639">
    <property type="entry name" value="Het-6_barrel"/>
    <property type="match status" value="1"/>
</dbReference>
<accession>A0A5N6V547</accession>
<keyword evidence="2" id="KW-1185">Reference proteome</keyword>
<dbReference type="EMBL" id="ML738596">
    <property type="protein sequence ID" value="KAE8166118.1"/>
    <property type="molecule type" value="Genomic_DNA"/>
</dbReference>
<sequence length="137" mass="15301">MHFLEKIDHLAASDHTGLFLSVIEKPSTSLLNDSDRSALLKQTNGSDPPLTGDYEVHLNYSTQTRLVRTNNNYLGLATTSVKENDSVWIVAGSRIPLILRKTSQRYVYRLVGGAYIHGLMHGEALQTDTKFTDIEIL</sequence>
<organism evidence="1 2">
    <name type="scientific">Aspergillus tamarii</name>
    <dbReference type="NCBI Taxonomy" id="41984"/>
    <lineage>
        <taxon>Eukaryota</taxon>
        <taxon>Fungi</taxon>
        <taxon>Dikarya</taxon>
        <taxon>Ascomycota</taxon>
        <taxon>Pezizomycotina</taxon>
        <taxon>Eurotiomycetes</taxon>
        <taxon>Eurotiomycetidae</taxon>
        <taxon>Eurotiales</taxon>
        <taxon>Aspergillaceae</taxon>
        <taxon>Aspergillus</taxon>
        <taxon>Aspergillus subgen. Circumdati</taxon>
    </lineage>
</organism>
<dbReference type="AlphaFoldDB" id="A0A5N6V547"/>
<gene>
    <name evidence="1" type="ORF">BDV40DRAFT_256797</name>
</gene>
<evidence type="ECO:0000313" key="2">
    <source>
        <dbReference type="Proteomes" id="UP000326950"/>
    </source>
</evidence>
<name>A0A5N6V547_ASPTM</name>
<proteinExistence type="predicted"/>